<accession>A0A0D5YUY9</accession>
<dbReference type="SUPFAM" id="SSF82771">
    <property type="entry name" value="GIY-YIG endonuclease"/>
    <property type="match status" value="1"/>
</dbReference>
<keyword evidence="2" id="KW-0255">Endonuclease</keyword>
<dbReference type="PROSITE" id="PS50164">
    <property type="entry name" value="GIY_YIG"/>
    <property type="match status" value="1"/>
</dbReference>
<keyword evidence="2" id="KW-0378">Hydrolase</keyword>
<gene>
    <name evidence="2" type="ORF">VC82_2568</name>
</gene>
<feature type="domain" description="GIY-YIG" evidence="1">
    <location>
        <begin position="2"/>
        <end position="83"/>
    </location>
</feature>
<keyword evidence="2" id="KW-0540">Nuclease</keyword>
<evidence type="ECO:0000259" key="1">
    <source>
        <dbReference type="PROSITE" id="PS50164"/>
    </source>
</evidence>
<dbReference type="OrthoDB" id="1495241at2"/>
<dbReference type="AlphaFoldDB" id="A0A0D5YUY9"/>
<dbReference type="PATRIC" id="fig|516051.4.peg.2634"/>
<dbReference type="InterPro" id="IPR000305">
    <property type="entry name" value="GIY-YIG_endonuc"/>
</dbReference>
<dbReference type="CDD" id="cd10449">
    <property type="entry name" value="GIY-YIG_SLX1_like"/>
    <property type="match status" value="1"/>
</dbReference>
<reference evidence="2 3" key="1">
    <citation type="submission" date="2015-03" db="EMBL/GenBank/DDBJ databases">
        <title>Complete genome sequence of Muricauda lutaonensis CC-HSB-11T, isolated from a coastal hot spring.</title>
        <authorList>
            <person name="Kim K.M."/>
        </authorList>
    </citation>
    <scope>NUCLEOTIDE SEQUENCE [LARGE SCALE GENOMIC DNA]</scope>
    <source>
        <strain evidence="2 3">CC-HSB-11</strain>
    </source>
</reference>
<dbReference type="InterPro" id="IPR035901">
    <property type="entry name" value="GIY-YIG_endonuc_sf"/>
</dbReference>
<name>A0A0D5YUY9_9FLAO</name>
<proteinExistence type="predicted"/>
<dbReference type="GO" id="GO:0004519">
    <property type="term" value="F:endonuclease activity"/>
    <property type="evidence" value="ECO:0007669"/>
    <property type="project" value="UniProtKB-KW"/>
</dbReference>
<dbReference type="Pfam" id="PF01541">
    <property type="entry name" value="GIY-YIG"/>
    <property type="match status" value="1"/>
</dbReference>
<protein>
    <submittedName>
        <fullName evidence="2">Endonuclease</fullName>
    </submittedName>
</protein>
<sequence>MAEFVVYILYSAEHDIFYKGHTASLVERFKSHNELANKGYTVKFRPWKVIHVEFYRTKEEARQREKYFKSGVGRAWIRERFDREAGFISA</sequence>
<dbReference type="Proteomes" id="UP000032726">
    <property type="component" value="Chromosome"/>
</dbReference>
<organism evidence="2 3">
    <name type="scientific">Flagellimonas lutaonensis</name>
    <dbReference type="NCBI Taxonomy" id="516051"/>
    <lineage>
        <taxon>Bacteria</taxon>
        <taxon>Pseudomonadati</taxon>
        <taxon>Bacteroidota</taxon>
        <taxon>Flavobacteriia</taxon>
        <taxon>Flavobacteriales</taxon>
        <taxon>Flavobacteriaceae</taxon>
        <taxon>Flagellimonas</taxon>
    </lineage>
</organism>
<evidence type="ECO:0000313" key="3">
    <source>
        <dbReference type="Proteomes" id="UP000032726"/>
    </source>
</evidence>
<dbReference type="KEGG" id="mlt:VC82_2568"/>
<evidence type="ECO:0000313" key="2">
    <source>
        <dbReference type="EMBL" id="AKA36132.1"/>
    </source>
</evidence>
<dbReference type="STRING" id="516051.VC82_2568"/>
<dbReference type="RefSeq" id="WP_045802707.1">
    <property type="nucleotide sequence ID" value="NZ_CP011071.1"/>
</dbReference>
<dbReference type="HOGENOM" id="CLU_135650_6_3_10"/>
<dbReference type="EMBL" id="CP011071">
    <property type="protein sequence ID" value="AKA36132.1"/>
    <property type="molecule type" value="Genomic_DNA"/>
</dbReference>
<dbReference type="Gene3D" id="3.40.1440.10">
    <property type="entry name" value="GIY-YIG endonuclease"/>
    <property type="match status" value="1"/>
</dbReference>
<keyword evidence="3" id="KW-1185">Reference proteome</keyword>